<dbReference type="Proteomes" id="UP000230886">
    <property type="component" value="Unassembled WGS sequence"/>
</dbReference>
<feature type="transmembrane region" description="Helical" evidence="1">
    <location>
        <begin position="47"/>
        <end position="67"/>
    </location>
</feature>
<feature type="transmembrane region" description="Helical" evidence="1">
    <location>
        <begin position="21"/>
        <end position="41"/>
    </location>
</feature>
<evidence type="ECO:0000313" key="2">
    <source>
        <dbReference type="EMBL" id="PCK22336.1"/>
    </source>
</evidence>
<dbReference type="EMBL" id="NOVD01000075">
    <property type="protein sequence ID" value="PCK22336.1"/>
    <property type="molecule type" value="Genomic_DNA"/>
</dbReference>
<organism evidence="2 3">
    <name type="scientific">Rhodococcus qingshengii</name>
    <dbReference type="NCBI Taxonomy" id="334542"/>
    <lineage>
        <taxon>Bacteria</taxon>
        <taxon>Bacillati</taxon>
        <taxon>Actinomycetota</taxon>
        <taxon>Actinomycetes</taxon>
        <taxon>Mycobacteriales</taxon>
        <taxon>Nocardiaceae</taxon>
        <taxon>Rhodococcus</taxon>
        <taxon>Rhodococcus erythropolis group</taxon>
    </lineage>
</organism>
<proteinExistence type="predicted"/>
<keyword evidence="1" id="KW-1133">Transmembrane helix</keyword>
<accession>A0A2A5IYZ5</accession>
<evidence type="ECO:0000256" key="1">
    <source>
        <dbReference type="SAM" id="Phobius"/>
    </source>
</evidence>
<dbReference type="RefSeq" id="WP_024488087.1">
    <property type="nucleotide sequence ID" value="NZ_NOVD01000075.1"/>
</dbReference>
<dbReference type="AlphaFoldDB" id="A0A2A5IYZ5"/>
<sequence>MTESESQPKHRGRSTHFIGNIVLGILYLALAVFVLTVAIAGTTTGPVLAVLAGTGLAALALHHFIAARKLRHAPSAKGDSQ</sequence>
<evidence type="ECO:0000313" key="3">
    <source>
        <dbReference type="Proteomes" id="UP000230886"/>
    </source>
</evidence>
<protein>
    <submittedName>
        <fullName evidence="2">Uncharacterized protein</fullName>
    </submittedName>
</protein>
<gene>
    <name evidence="2" type="ORF">CHR55_32610</name>
</gene>
<comment type="caution">
    <text evidence="2">The sequence shown here is derived from an EMBL/GenBank/DDBJ whole genome shotgun (WGS) entry which is preliminary data.</text>
</comment>
<name>A0A2A5IYZ5_RHOSG</name>
<keyword evidence="1" id="KW-0472">Membrane</keyword>
<reference evidence="2 3" key="1">
    <citation type="submission" date="2017-07" db="EMBL/GenBank/DDBJ databases">
        <title>Draft sequence of Rhodococcus enclensis 23b-28.</title>
        <authorList>
            <person name="Besaury L."/>
            <person name="Sancelme M."/>
            <person name="Amato P."/>
            <person name="Lallement A."/>
            <person name="Delort A.-M."/>
        </authorList>
    </citation>
    <scope>NUCLEOTIDE SEQUENCE [LARGE SCALE GENOMIC DNA]</scope>
    <source>
        <strain evidence="2 3">23b-28</strain>
    </source>
</reference>
<keyword evidence="1" id="KW-0812">Transmembrane</keyword>